<evidence type="ECO:0000256" key="1">
    <source>
        <dbReference type="ARBA" id="ARBA00022980"/>
    </source>
</evidence>
<sequence>MAVKIRLSRIGSHKKPFYRIVAASGEKAVQKKFIEILGTYNPCADKGVQFNIDKDKFDKWVSLGAKPSDTVMALVKKQAK</sequence>
<dbReference type="InterPro" id="IPR023803">
    <property type="entry name" value="Ribosomal_bS16_dom_sf"/>
</dbReference>
<proteinExistence type="inferred from homology"/>
<dbReference type="PANTHER" id="PTHR12919">
    <property type="entry name" value="30S RIBOSOMAL PROTEIN S16"/>
    <property type="match status" value="1"/>
</dbReference>
<dbReference type="PANTHER" id="PTHR12919:SF20">
    <property type="entry name" value="SMALL RIBOSOMAL SUBUNIT PROTEIN BS16M"/>
    <property type="match status" value="1"/>
</dbReference>
<dbReference type="GO" id="GO:0015935">
    <property type="term" value="C:small ribosomal subunit"/>
    <property type="evidence" value="ECO:0007669"/>
    <property type="project" value="TreeGrafter"/>
</dbReference>
<dbReference type="HAMAP" id="MF_00385">
    <property type="entry name" value="Ribosomal_bS16"/>
    <property type="match status" value="1"/>
</dbReference>
<evidence type="ECO:0000313" key="4">
    <source>
        <dbReference type="EMBL" id="RZV40374.1"/>
    </source>
</evidence>
<organism evidence="4 5">
    <name type="scientific">Candidatus Acidulodesulfobacterium acidiphilum</name>
    <dbReference type="NCBI Taxonomy" id="2597224"/>
    <lineage>
        <taxon>Bacteria</taxon>
        <taxon>Deltaproteobacteria</taxon>
        <taxon>Candidatus Acidulodesulfobacterales</taxon>
        <taxon>Candidatus Acidulodesulfobacterium</taxon>
    </lineage>
</organism>
<evidence type="ECO:0000256" key="2">
    <source>
        <dbReference type="ARBA" id="ARBA00023274"/>
    </source>
</evidence>
<dbReference type="GO" id="GO:0003735">
    <property type="term" value="F:structural constituent of ribosome"/>
    <property type="evidence" value="ECO:0007669"/>
    <property type="project" value="InterPro"/>
</dbReference>
<dbReference type="GO" id="GO:0006412">
    <property type="term" value="P:translation"/>
    <property type="evidence" value="ECO:0007669"/>
    <property type="project" value="UniProtKB-UniRule"/>
</dbReference>
<comment type="caution">
    <text evidence="4">The sequence shown here is derived from an EMBL/GenBank/DDBJ whole genome shotgun (WGS) entry which is preliminary data.</text>
</comment>
<dbReference type="Pfam" id="PF00886">
    <property type="entry name" value="Ribosomal_S16"/>
    <property type="match status" value="1"/>
</dbReference>
<dbReference type="SUPFAM" id="SSF54565">
    <property type="entry name" value="Ribosomal protein S16"/>
    <property type="match status" value="1"/>
</dbReference>
<dbReference type="InterPro" id="IPR000307">
    <property type="entry name" value="Ribosomal_bS16"/>
</dbReference>
<keyword evidence="2 3" id="KW-0687">Ribonucleoprotein</keyword>
<name>A0A520XGS0_9DELT</name>
<dbReference type="GO" id="GO:0005737">
    <property type="term" value="C:cytoplasm"/>
    <property type="evidence" value="ECO:0007669"/>
    <property type="project" value="UniProtKB-ARBA"/>
</dbReference>
<reference evidence="4 5" key="1">
    <citation type="submission" date="2019-01" db="EMBL/GenBank/DDBJ databases">
        <title>Insights into ecological role of a new deltaproteobacterial order Candidatus Sinidesulfobacterales (Sva0485) by metagenomics and metatranscriptomics.</title>
        <authorList>
            <person name="Tan S."/>
            <person name="Liu J."/>
            <person name="Fang Y."/>
            <person name="Hedlund B."/>
            <person name="Lian Z.-H."/>
            <person name="Huang L.-Y."/>
            <person name="Li J.-T."/>
            <person name="Huang L.-N."/>
            <person name="Li W.-J."/>
            <person name="Jiang H.-C."/>
            <person name="Dong H.-L."/>
            <person name="Shu W.-S."/>
        </authorList>
    </citation>
    <scope>NUCLEOTIDE SEQUENCE [LARGE SCALE GENOMIC DNA]</scope>
    <source>
        <strain evidence="4">AP4</strain>
    </source>
</reference>
<dbReference type="Gene3D" id="3.30.1320.10">
    <property type="match status" value="1"/>
</dbReference>
<evidence type="ECO:0000256" key="3">
    <source>
        <dbReference type="HAMAP-Rule" id="MF_00385"/>
    </source>
</evidence>
<comment type="similarity">
    <text evidence="3">Belongs to the bacterial ribosomal protein bS16 family.</text>
</comment>
<evidence type="ECO:0000313" key="5">
    <source>
        <dbReference type="Proteomes" id="UP000322454"/>
    </source>
</evidence>
<protein>
    <recommendedName>
        <fullName evidence="3">Small ribosomal subunit protein bS16</fullName>
    </recommendedName>
</protein>
<dbReference type="Proteomes" id="UP000322454">
    <property type="component" value="Unassembled WGS sequence"/>
</dbReference>
<gene>
    <name evidence="3" type="primary">rpsP</name>
    <name evidence="4" type="ORF">EVJ48_00180</name>
</gene>
<accession>A0A520XGS0</accession>
<dbReference type="EMBL" id="SHMQ01000001">
    <property type="protein sequence ID" value="RZV40374.1"/>
    <property type="molecule type" value="Genomic_DNA"/>
</dbReference>
<dbReference type="NCBIfam" id="TIGR00002">
    <property type="entry name" value="S16"/>
    <property type="match status" value="1"/>
</dbReference>
<keyword evidence="1 3" id="KW-0689">Ribosomal protein</keyword>
<dbReference type="AlphaFoldDB" id="A0A520XGS0"/>